<reference evidence="2 3" key="1">
    <citation type="submission" date="2017-06" db="EMBL/GenBank/DDBJ databases">
        <authorList>
            <person name="Kim H.J."/>
            <person name="Triplett B.A."/>
        </authorList>
    </citation>
    <scope>NUCLEOTIDE SEQUENCE [LARGE SCALE GENOMIC DNA]</scope>
    <source>
        <strain evidence="2 3">DSM 43151</strain>
    </source>
</reference>
<dbReference type="PANTHER" id="PTHR36842">
    <property type="entry name" value="PROTEIN TOLB HOMOLOG"/>
    <property type="match status" value="1"/>
</dbReference>
<dbReference type="Gene3D" id="2.120.10.30">
    <property type="entry name" value="TolB, C-terminal domain"/>
    <property type="match status" value="2"/>
</dbReference>
<organism evidence="2 3">
    <name type="scientific">Actinoplanes regularis</name>
    <dbReference type="NCBI Taxonomy" id="52697"/>
    <lineage>
        <taxon>Bacteria</taxon>
        <taxon>Bacillati</taxon>
        <taxon>Actinomycetota</taxon>
        <taxon>Actinomycetes</taxon>
        <taxon>Micromonosporales</taxon>
        <taxon>Micromonosporaceae</taxon>
        <taxon>Actinoplanes</taxon>
    </lineage>
</organism>
<dbReference type="Pfam" id="PF07676">
    <property type="entry name" value="PD40"/>
    <property type="match status" value="3"/>
</dbReference>
<evidence type="ECO:0000313" key="2">
    <source>
        <dbReference type="EMBL" id="SNR76852.1"/>
    </source>
</evidence>
<evidence type="ECO:0000313" key="3">
    <source>
        <dbReference type="Proteomes" id="UP000198415"/>
    </source>
</evidence>
<dbReference type="AlphaFoldDB" id="A0A238Z0Q5"/>
<evidence type="ECO:0000256" key="1">
    <source>
        <dbReference type="ARBA" id="ARBA00009820"/>
    </source>
</evidence>
<dbReference type="InterPro" id="IPR011042">
    <property type="entry name" value="6-blade_b-propeller_TolB-like"/>
</dbReference>
<gene>
    <name evidence="2" type="ORF">SAMN06264365_105331</name>
</gene>
<dbReference type="RefSeq" id="WP_179277137.1">
    <property type="nucleotide sequence ID" value="NZ_BOMU01000035.1"/>
</dbReference>
<proteinExistence type="inferred from homology"/>
<dbReference type="SUPFAM" id="SSF82171">
    <property type="entry name" value="DPP6 N-terminal domain-like"/>
    <property type="match status" value="1"/>
</dbReference>
<accession>A0A238Z0Q5</accession>
<protein>
    <submittedName>
        <fullName evidence="2">WD40-like Beta Propeller Repeat</fullName>
    </submittedName>
</protein>
<keyword evidence="3" id="KW-1185">Reference proteome</keyword>
<dbReference type="InterPro" id="IPR011659">
    <property type="entry name" value="WD40"/>
</dbReference>
<sequence length="446" mass="45570">MRLYRSVLAVGVSAGVATALVAAGTLSAFADVARGVRVSVAGNGAQGDGESGSPAVNADGRIVAFASVAPNLVAADSNGTTDVFVHDTVDRATTLVSVATDGRQGNDRSTSPAVSTSGRYVAFTSAATNLVAGDTNRSRDVFVRDLVTGTTVLASVSGTGEPGDGHSTRPSISADGRYVAFRSEAGNFIAGGTGGRSRVFVRDLVAGRTTLVTEAASGQPGYGDGLFSPAALARPEISADGRYVTFESEAGDLVGDDTNGRSDVFVRDLAAGATSRVSVSSSGRQTSGASDKPSISADGRYIAFRSTAQDLLDGDPQLWSQIYLHDRDTGRTELVSRSGSNDPAARDCDLPALSGNGRYLAFTSRATNLVDGDADSRPDLFVRDLVKGTVVRVTASAAGGQLDGNPVLNVAISGAGRHVAYDSRAANIVEPDTNAAGDVFLHNLDG</sequence>
<comment type="similarity">
    <text evidence="1">Belongs to the TolB family.</text>
</comment>
<dbReference type="Proteomes" id="UP000198415">
    <property type="component" value="Unassembled WGS sequence"/>
</dbReference>
<name>A0A238Z0Q5_9ACTN</name>
<dbReference type="EMBL" id="FZNR01000005">
    <property type="protein sequence ID" value="SNR76852.1"/>
    <property type="molecule type" value="Genomic_DNA"/>
</dbReference>